<keyword evidence="2" id="KW-0812">Transmembrane</keyword>
<dbReference type="PANTHER" id="PTHR42736:SF1">
    <property type="entry name" value="PROTEIN-GLUTAMINE GAMMA-GLUTAMYLTRANSFERASE"/>
    <property type="match status" value="1"/>
</dbReference>
<keyword evidence="2" id="KW-0472">Membrane</keyword>
<dbReference type="InterPro" id="IPR021878">
    <property type="entry name" value="TgpA_N"/>
</dbReference>
<evidence type="ECO:0000313" key="5">
    <source>
        <dbReference type="Proteomes" id="UP000812013"/>
    </source>
</evidence>
<evidence type="ECO:0000313" key="4">
    <source>
        <dbReference type="EMBL" id="MBW5484850.1"/>
    </source>
</evidence>
<dbReference type="EMBL" id="WTFF01000197">
    <property type="protein sequence ID" value="MBW5484850.1"/>
    <property type="molecule type" value="Genomic_DNA"/>
</dbReference>
<dbReference type="InterPro" id="IPR052901">
    <property type="entry name" value="Bact_TGase-like"/>
</dbReference>
<feature type="transmembrane region" description="Helical" evidence="2">
    <location>
        <begin position="119"/>
        <end position="138"/>
    </location>
</feature>
<dbReference type="Pfam" id="PF11992">
    <property type="entry name" value="TgpA_N"/>
    <property type="match status" value="1"/>
</dbReference>
<feature type="domain" description="Protein-glutamine gamma-glutamyltransferase TgpA N-terminal" evidence="3">
    <location>
        <begin position="13"/>
        <end position="205"/>
    </location>
</feature>
<keyword evidence="5" id="KW-1185">Reference proteome</keyword>
<feature type="transmembrane region" description="Helical" evidence="2">
    <location>
        <begin position="145"/>
        <end position="163"/>
    </location>
</feature>
<feature type="transmembrane region" description="Helical" evidence="2">
    <location>
        <begin position="32"/>
        <end position="49"/>
    </location>
</feature>
<evidence type="ECO:0000256" key="2">
    <source>
        <dbReference type="SAM" id="Phobius"/>
    </source>
</evidence>
<name>A0ABS6ZDW6_9ACTN</name>
<feature type="compositionally biased region" description="Pro residues" evidence="1">
    <location>
        <begin position="218"/>
        <end position="230"/>
    </location>
</feature>
<protein>
    <recommendedName>
        <fullName evidence="3">Protein-glutamine gamma-glutamyltransferase TgpA N-terminal domain-containing protein</fullName>
    </recommendedName>
</protein>
<dbReference type="Proteomes" id="UP000812013">
    <property type="component" value="Unassembled WGS sequence"/>
</dbReference>
<feature type="non-terminal residue" evidence="4">
    <location>
        <position position="285"/>
    </location>
</feature>
<dbReference type="PANTHER" id="PTHR42736">
    <property type="entry name" value="PROTEIN-GLUTAMINE GAMMA-GLUTAMYLTRANSFERASE"/>
    <property type="match status" value="1"/>
</dbReference>
<feature type="transmembrane region" description="Helical" evidence="2">
    <location>
        <begin position="58"/>
        <end position="77"/>
    </location>
</feature>
<gene>
    <name evidence="4" type="ORF">GPJ59_23940</name>
</gene>
<dbReference type="RefSeq" id="WP_219669678.1">
    <property type="nucleotide sequence ID" value="NZ_WTFF01000197.1"/>
</dbReference>
<reference evidence="4 5" key="1">
    <citation type="submission" date="2019-12" db="EMBL/GenBank/DDBJ databases">
        <title>Genome sequence of Streptomyces bambusae.</title>
        <authorList>
            <person name="Bansal K."/>
            <person name="Choksket S."/>
            <person name="Korpole S."/>
            <person name="Patil P.B."/>
        </authorList>
    </citation>
    <scope>NUCLEOTIDE SEQUENCE [LARGE SCALE GENOMIC DNA]</scope>
    <source>
        <strain evidence="4 5">SK60</strain>
    </source>
</reference>
<keyword evidence="2" id="KW-1133">Transmembrane helix</keyword>
<proteinExistence type="predicted"/>
<evidence type="ECO:0000259" key="3">
    <source>
        <dbReference type="Pfam" id="PF11992"/>
    </source>
</evidence>
<feature type="compositionally biased region" description="Basic and acidic residues" evidence="1">
    <location>
        <begin position="273"/>
        <end position="285"/>
    </location>
</feature>
<sequence>MSGRARLTIFALLATLLTSASLLPLVRPATWLLQAAVLLAVQSGVGAAARRVPLARSLTVAVQVLLSLLLLALLFLGEGEQSAEGGVLSYLVNDFGGLFQQGARDVAEFAIPAPLTPGIRLLLVCGVLVVGLLVDLLAVTFRTAAAAGLPLLALYSVAAGLSASGSASWLWFLLAGCGYLLLLLAEGRDRLTQWGRVFGGGARPAAGGSAARGGPLAPGGPPPRQRPPPARGFAYASGDRSPPRPGPGVHPQHSSGGRRDRLRTEPVPGVAEHFLHRDTGRRDRP</sequence>
<comment type="caution">
    <text evidence="4">The sequence shown here is derived from an EMBL/GenBank/DDBJ whole genome shotgun (WGS) entry which is preliminary data.</text>
</comment>
<evidence type="ECO:0000256" key="1">
    <source>
        <dbReference type="SAM" id="MobiDB-lite"/>
    </source>
</evidence>
<feature type="region of interest" description="Disordered" evidence="1">
    <location>
        <begin position="204"/>
        <end position="285"/>
    </location>
</feature>
<organism evidence="4 5">
    <name type="scientific">Streptomyces bambusae</name>
    <dbReference type="NCBI Taxonomy" id="1550616"/>
    <lineage>
        <taxon>Bacteria</taxon>
        <taxon>Bacillati</taxon>
        <taxon>Actinomycetota</taxon>
        <taxon>Actinomycetes</taxon>
        <taxon>Kitasatosporales</taxon>
        <taxon>Streptomycetaceae</taxon>
        <taxon>Streptomyces</taxon>
    </lineage>
</organism>
<feature type="compositionally biased region" description="Low complexity" evidence="1">
    <location>
        <begin position="204"/>
        <end position="215"/>
    </location>
</feature>
<accession>A0ABS6ZDW6</accession>